<organism evidence="2 3">
    <name type="scientific">Candidatus Yanofskybacteria bacterium RIFCSPHIGHO2_01_FULL_41_26</name>
    <dbReference type="NCBI Taxonomy" id="1802661"/>
    <lineage>
        <taxon>Bacteria</taxon>
        <taxon>Candidatus Yanofskyibacteriota</taxon>
    </lineage>
</organism>
<dbReference type="AlphaFoldDB" id="A0A1F8EBL3"/>
<dbReference type="PROSITE" id="PS51257">
    <property type="entry name" value="PROKAR_LIPOPROTEIN"/>
    <property type="match status" value="1"/>
</dbReference>
<dbReference type="EMBL" id="MGJB01000017">
    <property type="protein sequence ID" value="OGM98256.1"/>
    <property type="molecule type" value="Genomic_DNA"/>
</dbReference>
<feature type="chain" id="PRO_5009535290" description="Lipoprotein" evidence="1">
    <location>
        <begin position="21"/>
        <end position="160"/>
    </location>
</feature>
<sequence length="160" mass="17522">MTKNLLNGFLAAVVSGTLLACGGSPTKPTDPNKRCTLAPVHYFRQEISDFTSKNVTPDIKMRTATGQAFQWQAFGVVRLGDNEPNGHWISVSGFENISPGEYEMWARDDARFIFGGSSSSHIVGRRLLIGEMIELTKMVSGDLGGEYARFTLTNACTIQQ</sequence>
<evidence type="ECO:0008006" key="4">
    <source>
        <dbReference type="Google" id="ProtNLM"/>
    </source>
</evidence>
<keyword evidence="1" id="KW-0732">Signal</keyword>
<reference evidence="2 3" key="1">
    <citation type="journal article" date="2016" name="Nat. Commun.">
        <title>Thousands of microbial genomes shed light on interconnected biogeochemical processes in an aquifer system.</title>
        <authorList>
            <person name="Anantharaman K."/>
            <person name="Brown C.T."/>
            <person name="Hug L.A."/>
            <person name="Sharon I."/>
            <person name="Castelle C.J."/>
            <person name="Probst A.J."/>
            <person name="Thomas B.C."/>
            <person name="Singh A."/>
            <person name="Wilkins M.J."/>
            <person name="Karaoz U."/>
            <person name="Brodie E.L."/>
            <person name="Williams K.H."/>
            <person name="Hubbard S.S."/>
            <person name="Banfield J.F."/>
        </authorList>
    </citation>
    <scope>NUCLEOTIDE SEQUENCE [LARGE SCALE GENOMIC DNA]</scope>
</reference>
<dbReference type="STRING" id="1802661.A2649_03120"/>
<evidence type="ECO:0000313" key="3">
    <source>
        <dbReference type="Proteomes" id="UP000176893"/>
    </source>
</evidence>
<protein>
    <recommendedName>
        <fullName evidence="4">Lipoprotein</fullName>
    </recommendedName>
</protein>
<name>A0A1F8EBL3_9BACT</name>
<gene>
    <name evidence="2" type="ORF">A2649_03120</name>
</gene>
<dbReference type="Proteomes" id="UP000176893">
    <property type="component" value="Unassembled WGS sequence"/>
</dbReference>
<accession>A0A1F8EBL3</accession>
<comment type="caution">
    <text evidence="2">The sequence shown here is derived from an EMBL/GenBank/DDBJ whole genome shotgun (WGS) entry which is preliminary data.</text>
</comment>
<evidence type="ECO:0000313" key="2">
    <source>
        <dbReference type="EMBL" id="OGM98256.1"/>
    </source>
</evidence>
<evidence type="ECO:0000256" key="1">
    <source>
        <dbReference type="SAM" id="SignalP"/>
    </source>
</evidence>
<proteinExistence type="predicted"/>
<feature type="signal peptide" evidence="1">
    <location>
        <begin position="1"/>
        <end position="20"/>
    </location>
</feature>